<feature type="active site" description="Acyl-thioester intermediate" evidence="2">
    <location>
        <position position="177"/>
    </location>
</feature>
<dbReference type="GO" id="GO:0016787">
    <property type="term" value="F:hydrolase activity"/>
    <property type="evidence" value="ECO:0007669"/>
    <property type="project" value="UniProtKB-KW"/>
</dbReference>
<evidence type="ECO:0000313" key="4">
    <source>
        <dbReference type="Proteomes" id="UP000293846"/>
    </source>
</evidence>
<feature type="active site" description="Proton donor/acceptor" evidence="2">
    <location>
        <position position="116"/>
    </location>
</feature>
<evidence type="ECO:0000256" key="1">
    <source>
        <dbReference type="ARBA" id="ARBA00022801"/>
    </source>
</evidence>
<dbReference type="CDD" id="cd06166">
    <property type="entry name" value="Sortase_D_2"/>
    <property type="match status" value="1"/>
</dbReference>
<gene>
    <name evidence="3" type="ORF">E0Y62_14960</name>
</gene>
<dbReference type="AlphaFoldDB" id="A0A4R1ATK8"/>
<dbReference type="InterPro" id="IPR005754">
    <property type="entry name" value="Sortase"/>
</dbReference>
<evidence type="ECO:0000256" key="2">
    <source>
        <dbReference type="PIRSR" id="PIRSR605754-1"/>
    </source>
</evidence>
<dbReference type="STRING" id="1742358.GCA_001439605_04345"/>
<sequence>MRFVWSFVFISAGFLLLFYPQIEKEAADTKQEKLIQTFKQLGDANEYEEQEPSIEVQENQKQIELLEGARGIIHIPKIDLEMLIFEGAGKAPLKKGTGMIEPDKEFGINNVGIAGHRSTTFGKQFNRLDELSHNDEIIVETKTGTYEFVIVQKFVVDRSEVEVLNDQKEPFLTLVTCTPIGKKNPTDRLIVQAKLKNKSGK</sequence>
<proteinExistence type="predicted"/>
<keyword evidence="1" id="KW-0378">Hydrolase</keyword>
<dbReference type="Gene3D" id="2.40.260.10">
    <property type="entry name" value="Sortase"/>
    <property type="match status" value="1"/>
</dbReference>
<dbReference type="SUPFAM" id="SSF63817">
    <property type="entry name" value="Sortase"/>
    <property type="match status" value="1"/>
</dbReference>
<evidence type="ECO:0000313" key="3">
    <source>
        <dbReference type="EMBL" id="TCJ03390.1"/>
    </source>
</evidence>
<protein>
    <submittedName>
        <fullName evidence="3">Class D sortase</fullName>
    </submittedName>
</protein>
<comment type="caution">
    <text evidence="3">The sequence shown here is derived from an EMBL/GenBank/DDBJ whole genome shotgun (WGS) entry which is preliminary data.</text>
</comment>
<reference evidence="3 4" key="1">
    <citation type="submission" date="2019-03" db="EMBL/GenBank/DDBJ databases">
        <authorList>
            <person name="Jensen L."/>
            <person name="Storgaard J."/>
            <person name="Sulaj E."/>
            <person name="Schramm A."/>
            <person name="Marshall I.P.G."/>
        </authorList>
    </citation>
    <scope>NUCLEOTIDE SEQUENCE [LARGE SCALE GENOMIC DNA]</scope>
    <source>
        <strain evidence="3 4">2017H2G3</strain>
    </source>
</reference>
<dbReference type="RefSeq" id="WP_131237550.1">
    <property type="nucleotide sequence ID" value="NZ_SJTH01000018.1"/>
</dbReference>
<dbReference type="InterPro" id="IPR042000">
    <property type="entry name" value="Sortase_D_2"/>
</dbReference>
<dbReference type="EMBL" id="SJTH01000018">
    <property type="protein sequence ID" value="TCJ03390.1"/>
    <property type="molecule type" value="Genomic_DNA"/>
</dbReference>
<dbReference type="Proteomes" id="UP000293846">
    <property type="component" value="Unassembled WGS sequence"/>
</dbReference>
<dbReference type="InterPro" id="IPR023365">
    <property type="entry name" value="Sortase_dom-sf"/>
</dbReference>
<dbReference type="NCBIfam" id="TIGR01076">
    <property type="entry name" value="sortase_fam"/>
    <property type="match status" value="1"/>
</dbReference>
<name>A0A4R1ATK8_9BACI</name>
<accession>A0A4R1ATK8</accession>
<keyword evidence="4" id="KW-1185">Reference proteome</keyword>
<dbReference type="OrthoDB" id="154054at2"/>
<organism evidence="3 4">
    <name type="scientific">Cytobacillus praedii</name>
    <dbReference type="NCBI Taxonomy" id="1742358"/>
    <lineage>
        <taxon>Bacteria</taxon>
        <taxon>Bacillati</taxon>
        <taxon>Bacillota</taxon>
        <taxon>Bacilli</taxon>
        <taxon>Bacillales</taxon>
        <taxon>Bacillaceae</taxon>
        <taxon>Cytobacillus</taxon>
    </lineage>
</organism>
<dbReference type="Pfam" id="PF04203">
    <property type="entry name" value="Sortase"/>
    <property type="match status" value="1"/>
</dbReference>